<protein>
    <submittedName>
        <fullName evidence="8">Endoplasmic reticulum-based factor for assembly of V-ATPase-domain-containing protein</fullName>
    </submittedName>
</protein>
<evidence type="ECO:0000256" key="5">
    <source>
        <dbReference type="ARBA" id="ARBA00023136"/>
    </source>
</evidence>
<feature type="transmembrane region" description="Helical" evidence="7">
    <location>
        <begin position="171"/>
        <end position="193"/>
    </location>
</feature>
<evidence type="ECO:0000256" key="1">
    <source>
        <dbReference type="ARBA" id="ARBA00004477"/>
    </source>
</evidence>
<dbReference type="GO" id="GO:0070072">
    <property type="term" value="P:vacuolar proton-transporting V-type ATPase complex assembly"/>
    <property type="evidence" value="ECO:0007669"/>
    <property type="project" value="InterPro"/>
</dbReference>
<sequence length="281" mass="30841">MVLLTMTPAVVAALEQRRDAEAKDATQGNETGDTTAEGGAQRDASEPSLAEPAVGKPIAHSQILHLWKELKSNEASPTSLEKLLHGSHVYIPPPPSKPEPSPEYKALMARLRREQEARTYERMVNQPQHHSASFAGSASQAAFSEVNRPTTAADVGDDEVTYNDVHRQVMLIINFMVSILGVAGTLWVLARWWTLPARIFLTLGGSILVGVAEVAVYSIYVWRLGEAKVKQDAVKEIKEVVQTWVVGEEDAGENDKTVLLEEKDDGTLRRRNLPATSDPKD</sequence>
<dbReference type="OrthoDB" id="19981at2759"/>
<dbReference type="Pfam" id="PF11712">
    <property type="entry name" value="Vma12"/>
    <property type="match status" value="1"/>
</dbReference>
<comment type="subcellular location">
    <subcellularLocation>
        <location evidence="1">Endoplasmic reticulum membrane</location>
        <topology evidence="1">Multi-pass membrane protein</topology>
    </subcellularLocation>
</comment>
<keyword evidence="5 7" id="KW-0472">Membrane</keyword>
<evidence type="ECO:0000313" key="8">
    <source>
        <dbReference type="EMBL" id="KAH7322696.1"/>
    </source>
</evidence>
<keyword evidence="3" id="KW-0256">Endoplasmic reticulum</keyword>
<gene>
    <name evidence="8" type="ORF">B0I35DRAFT_407147</name>
</gene>
<proteinExistence type="predicted"/>
<dbReference type="Proteomes" id="UP000813444">
    <property type="component" value="Unassembled WGS sequence"/>
</dbReference>
<organism evidence="8 9">
    <name type="scientific">Stachybotrys elegans</name>
    <dbReference type="NCBI Taxonomy" id="80388"/>
    <lineage>
        <taxon>Eukaryota</taxon>
        <taxon>Fungi</taxon>
        <taxon>Dikarya</taxon>
        <taxon>Ascomycota</taxon>
        <taxon>Pezizomycotina</taxon>
        <taxon>Sordariomycetes</taxon>
        <taxon>Hypocreomycetidae</taxon>
        <taxon>Hypocreales</taxon>
        <taxon>Stachybotryaceae</taxon>
        <taxon>Stachybotrys</taxon>
    </lineage>
</organism>
<evidence type="ECO:0000256" key="2">
    <source>
        <dbReference type="ARBA" id="ARBA00022692"/>
    </source>
</evidence>
<accession>A0A8K0WSS4</accession>
<dbReference type="EMBL" id="JAGPNK010000004">
    <property type="protein sequence ID" value="KAH7322696.1"/>
    <property type="molecule type" value="Genomic_DNA"/>
</dbReference>
<keyword evidence="9" id="KW-1185">Reference proteome</keyword>
<evidence type="ECO:0000256" key="7">
    <source>
        <dbReference type="SAM" id="Phobius"/>
    </source>
</evidence>
<feature type="region of interest" description="Disordered" evidence="6">
    <location>
        <begin position="17"/>
        <end position="55"/>
    </location>
</feature>
<evidence type="ECO:0000256" key="6">
    <source>
        <dbReference type="SAM" id="MobiDB-lite"/>
    </source>
</evidence>
<evidence type="ECO:0000256" key="4">
    <source>
        <dbReference type="ARBA" id="ARBA00022989"/>
    </source>
</evidence>
<evidence type="ECO:0000313" key="9">
    <source>
        <dbReference type="Proteomes" id="UP000813444"/>
    </source>
</evidence>
<feature type="transmembrane region" description="Helical" evidence="7">
    <location>
        <begin position="199"/>
        <end position="222"/>
    </location>
</feature>
<comment type="caution">
    <text evidence="8">The sequence shown here is derived from an EMBL/GenBank/DDBJ whole genome shotgun (WGS) entry which is preliminary data.</text>
</comment>
<keyword evidence="4 7" id="KW-1133">Transmembrane helix</keyword>
<reference evidence="8" key="1">
    <citation type="journal article" date="2021" name="Nat. Commun.">
        <title>Genetic determinants of endophytism in the Arabidopsis root mycobiome.</title>
        <authorList>
            <person name="Mesny F."/>
            <person name="Miyauchi S."/>
            <person name="Thiergart T."/>
            <person name="Pickel B."/>
            <person name="Atanasova L."/>
            <person name="Karlsson M."/>
            <person name="Huettel B."/>
            <person name="Barry K.W."/>
            <person name="Haridas S."/>
            <person name="Chen C."/>
            <person name="Bauer D."/>
            <person name="Andreopoulos W."/>
            <person name="Pangilinan J."/>
            <person name="LaButti K."/>
            <person name="Riley R."/>
            <person name="Lipzen A."/>
            <person name="Clum A."/>
            <person name="Drula E."/>
            <person name="Henrissat B."/>
            <person name="Kohler A."/>
            <person name="Grigoriev I.V."/>
            <person name="Martin F.M."/>
            <person name="Hacquard S."/>
        </authorList>
    </citation>
    <scope>NUCLEOTIDE SEQUENCE</scope>
    <source>
        <strain evidence="8">MPI-CAGE-CH-0235</strain>
    </source>
</reference>
<dbReference type="PANTHER" id="PTHR31394">
    <property type="entry name" value="TRANSMEMBRANE PROTEIN 199"/>
    <property type="match status" value="1"/>
</dbReference>
<dbReference type="AlphaFoldDB" id="A0A8K0WSS4"/>
<keyword evidence="2 7" id="KW-0812">Transmembrane</keyword>
<dbReference type="GO" id="GO:0005789">
    <property type="term" value="C:endoplasmic reticulum membrane"/>
    <property type="evidence" value="ECO:0007669"/>
    <property type="project" value="UniProtKB-SubCell"/>
</dbReference>
<evidence type="ECO:0000256" key="3">
    <source>
        <dbReference type="ARBA" id="ARBA00022824"/>
    </source>
</evidence>
<name>A0A8K0WSS4_9HYPO</name>
<dbReference type="PANTHER" id="PTHR31394:SF1">
    <property type="entry name" value="TRANSMEMBRANE PROTEIN 199"/>
    <property type="match status" value="1"/>
</dbReference>
<dbReference type="InterPro" id="IPR021013">
    <property type="entry name" value="ATPase_Vma12"/>
</dbReference>